<feature type="domain" description="ZSWIM1/3 RNaseH-like" evidence="1">
    <location>
        <begin position="406"/>
        <end position="507"/>
    </location>
</feature>
<evidence type="ECO:0000259" key="1">
    <source>
        <dbReference type="Pfam" id="PF21056"/>
    </source>
</evidence>
<dbReference type="InterPro" id="IPR048324">
    <property type="entry name" value="ZSWIM1-3_RNaseH-like"/>
</dbReference>
<dbReference type="PANTHER" id="PTHR47456:SF6">
    <property type="entry name" value="SI:DKEY-31C13.1"/>
    <property type="match status" value="1"/>
</dbReference>
<comment type="caution">
    <text evidence="2">The sequence shown here is derived from an EMBL/GenBank/DDBJ whole genome shotgun (WGS) entry which is preliminary data.</text>
</comment>
<dbReference type="PANTHER" id="PTHR47456">
    <property type="entry name" value="PHD-TYPE DOMAIN-CONTAINING PROTEIN"/>
    <property type="match status" value="1"/>
</dbReference>
<organism evidence="2 3">
    <name type="scientific">Diversispora epigaea</name>
    <dbReference type="NCBI Taxonomy" id="1348612"/>
    <lineage>
        <taxon>Eukaryota</taxon>
        <taxon>Fungi</taxon>
        <taxon>Fungi incertae sedis</taxon>
        <taxon>Mucoromycota</taxon>
        <taxon>Glomeromycotina</taxon>
        <taxon>Glomeromycetes</taxon>
        <taxon>Diversisporales</taxon>
        <taxon>Diversisporaceae</taxon>
        <taxon>Diversispora</taxon>
    </lineage>
</organism>
<keyword evidence="3" id="KW-1185">Reference proteome</keyword>
<dbReference type="EMBL" id="PQFF01000331">
    <property type="protein sequence ID" value="RHZ59116.1"/>
    <property type="molecule type" value="Genomic_DNA"/>
</dbReference>
<sequence>MKNLDETLEANKKNLLVTTFTSGAITNGAIKKGAILLEKTENSRTKFYTSSQLTPNQKRELLFNVDQPFEVSMCEFDEEWWPLVSNIWTRYNYKNHTNGNSWKTFACRFTKHNPSSMRKEGIPDEKRRKTKIRSANLCFMKIKVSRFITEKKVYIEQYQDSPDHTHTIEESEKLKCSHRTKFYTSSQLTPNQKRELLFNVDQPFEVSMCEFDEEWWPLVSNIWTRYNYKNHTNGNSWKTFACRFTKHNPSSMRKEGIPDEKRRKTKIRSANLCFMKIKVSRFITEKKVYIEQYQDSPDHTHTIEESEKLKCSQFVRNLVEQEAIKNYPPPAIVNAIKEYAIEKLDLSSSVKELRRKEVTNIKSKVYKPQNTYLTGNINLELDIEESVVFFKNQEYQVERFQIFHRSLHGFVFAHPNQLEKLRHFGWLTLIDSTHKTNKYDWRLFTLYIRNNHGCWDVGTHFFVSKEDSDTVAEALKIIRRFVCSWKPRYFLFDQSNVETNGIAIAFPGLLKGEQNCEAIDECQAPTVKQYILRNYIKNTNQWALWARQHSPLLLQITSTNAIESYHSELKRTTVSHHGLIGACHKIIALDAKKRSDAEYIAFEFRTKQISVVGIDFEIIDQIHKFPFPIQQKIVSEVHAVEKRIEKGKDGEQNCEIIFCTVHVMQTWMTKIYETKVRRKMIHALHKITKIGCDELIQQAIDECQAPTVKQYILRNYIKNTNQWALWARQHSPLLLQITSTNAIESYHSELKRTTVSHHGLIGACHKIIALDAKKRSDAEYIAFEFRTKQISVVGIDFEIIDQIHKFPFPIQQKIVSEVHAVEKRIEKGKDVPVLTSLNCYCLFFRHGNRITQENGEKAMENQRSTINELIERTRNAYWRVEEKGNAVQKFTFIEMLKASLGSILNAEEQ</sequence>
<dbReference type="Proteomes" id="UP000266861">
    <property type="component" value="Unassembled WGS sequence"/>
</dbReference>
<dbReference type="Pfam" id="PF21056">
    <property type="entry name" value="ZSWIM1-3_RNaseH-like"/>
    <property type="match status" value="1"/>
</dbReference>
<dbReference type="STRING" id="1348612.A0A397HC28"/>
<accession>A0A397HC28</accession>
<protein>
    <recommendedName>
        <fullName evidence="1">ZSWIM1/3 RNaseH-like domain-containing protein</fullName>
    </recommendedName>
</protein>
<evidence type="ECO:0000313" key="3">
    <source>
        <dbReference type="Proteomes" id="UP000266861"/>
    </source>
</evidence>
<name>A0A397HC28_9GLOM</name>
<evidence type="ECO:0000313" key="2">
    <source>
        <dbReference type="EMBL" id="RHZ59116.1"/>
    </source>
</evidence>
<gene>
    <name evidence="2" type="ORF">Glove_365g229</name>
</gene>
<dbReference type="AlphaFoldDB" id="A0A397HC28"/>
<proteinExistence type="predicted"/>
<dbReference type="OrthoDB" id="5330842at2759"/>
<reference evidence="2 3" key="1">
    <citation type="submission" date="2018-08" db="EMBL/GenBank/DDBJ databases">
        <title>Genome and evolution of the arbuscular mycorrhizal fungus Diversispora epigaea (formerly Glomus versiforme) and its bacterial endosymbionts.</title>
        <authorList>
            <person name="Sun X."/>
            <person name="Fei Z."/>
            <person name="Harrison M."/>
        </authorList>
    </citation>
    <scope>NUCLEOTIDE SEQUENCE [LARGE SCALE GENOMIC DNA]</scope>
    <source>
        <strain evidence="2 3">IT104</strain>
    </source>
</reference>